<name>A0A543IPW6_9ACTN</name>
<sequence>MTSVARTTDRPRRRFRVHFNTDDRRHPIENALSVTAFVLGVLALVTGPIVDLHVIASWAGVLGFPTGLYAQYISVTTTERSLNVIGLVGSFVGAALGIYHGGFFP</sequence>
<feature type="transmembrane region" description="Helical" evidence="1">
    <location>
        <begin position="82"/>
        <end position="102"/>
    </location>
</feature>
<evidence type="ECO:0008006" key="4">
    <source>
        <dbReference type="Google" id="ProtNLM"/>
    </source>
</evidence>
<dbReference type="AlphaFoldDB" id="A0A543IPW6"/>
<keyword evidence="3" id="KW-1185">Reference proteome</keyword>
<feature type="transmembrane region" description="Helical" evidence="1">
    <location>
        <begin position="55"/>
        <end position="75"/>
    </location>
</feature>
<keyword evidence="1" id="KW-1133">Transmembrane helix</keyword>
<evidence type="ECO:0000256" key="1">
    <source>
        <dbReference type="SAM" id="Phobius"/>
    </source>
</evidence>
<comment type="caution">
    <text evidence="2">The sequence shown here is derived from an EMBL/GenBank/DDBJ whole genome shotgun (WGS) entry which is preliminary data.</text>
</comment>
<organism evidence="2 3">
    <name type="scientific">Thermopolyspora flexuosa</name>
    <dbReference type="NCBI Taxonomy" id="103836"/>
    <lineage>
        <taxon>Bacteria</taxon>
        <taxon>Bacillati</taxon>
        <taxon>Actinomycetota</taxon>
        <taxon>Actinomycetes</taxon>
        <taxon>Streptosporangiales</taxon>
        <taxon>Streptosporangiaceae</taxon>
        <taxon>Thermopolyspora</taxon>
    </lineage>
</organism>
<dbReference type="EMBL" id="VFPQ01000002">
    <property type="protein sequence ID" value="TQM72599.1"/>
    <property type="molecule type" value="Genomic_DNA"/>
</dbReference>
<protein>
    <recommendedName>
        <fullName evidence="4">FUSC family protein</fullName>
    </recommendedName>
</protein>
<accession>A0A543IPW6</accession>
<dbReference type="Proteomes" id="UP000319213">
    <property type="component" value="Unassembled WGS sequence"/>
</dbReference>
<evidence type="ECO:0000313" key="3">
    <source>
        <dbReference type="Proteomes" id="UP000319213"/>
    </source>
</evidence>
<reference evidence="2 3" key="1">
    <citation type="submission" date="2019-06" db="EMBL/GenBank/DDBJ databases">
        <title>Sequencing the genomes of 1000 actinobacteria strains.</title>
        <authorList>
            <person name="Klenk H.-P."/>
        </authorList>
    </citation>
    <scope>NUCLEOTIDE SEQUENCE [LARGE SCALE GENOMIC DNA]</scope>
    <source>
        <strain evidence="2 3">DSM 43186</strain>
    </source>
</reference>
<dbReference type="RefSeq" id="WP_229788458.1">
    <property type="nucleotide sequence ID" value="NZ_BMPV01000002.1"/>
</dbReference>
<proteinExistence type="predicted"/>
<keyword evidence="1" id="KW-0472">Membrane</keyword>
<feature type="transmembrane region" description="Helical" evidence="1">
    <location>
        <begin position="31"/>
        <end position="49"/>
    </location>
</feature>
<keyword evidence="1" id="KW-0812">Transmembrane</keyword>
<gene>
    <name evidence="2" type="ORF">FHX40_4749</name>
</gene>
<evidence type="ECO:0000313" key="2">
    <source>
        <dbReference type="EMBL" id="TQM72599.1"/>
    </source>
</evidence>